<name>A0A7J6KI38_PERCH</name>
<feature type="non-terminal residue" evidence="1">
    <location>
        <position position="149"/>
    </location>
</feature>
<protein>
    <submittedName>
        <fullName evidence="1">Uncharacterized protein</fullName>
    </submittedName>
</protein>
<reference evidence="1 2" key="1">
    <citation type="submission" date="2020-04" db="EMBL/GenBank/DDBJ databases">
        <title>Perkinsus chesapeaki whole genome sequence.</title>
        <authorList>
            <person name="Bogema D.R."/>
        </authorList>
    </citation>
    <scope>NUCLEOTIDE SEQUENCE [LARGE SCALE GENOMIC DNA]</scope>
    <source>
        <strain evidence="1">ATCC PRA-425</strain>
    </source>
</reference>
<keyword evidence="2" id="KW-1185">Reference proteome</keyword>
<dbReference type="AlphaFoldDB" id="A0A7J6KI38"/>
<gene>
    <name evidence="1" type="ORF">FOL47_006071</name>
</gene>
<organism evidence="1 2">
    <name type="scientific">Perkinsus chesapeaki</name>
    <name type="common">Clam parasite</name>
    <name type="synonym">Perkinsus andrewsi</name>
    <dbReference type="NCBI Taxonomy" id="330153"/>
    <lineage>
        <taxon>Eukaryota</taxon>
        <taxon>Sar</taxon>
        <taxon>Alveolata</taxon>
        <taxon>Perkinsozoa</taxon>
        <taxon>Perkinsea</taxon>
        <taxon>Perkinsida</taxon>
        <taxon>Perkinsidae</taxon>
        <taxon>Perkinsus</taxon>
    </lineage>
</organism>
<proteinExistence type="predicted"/>
<comment type="caution">
    <text evidence="1">The sequence shown here is derived from an EMBL/GenBank/DDBJ whole genome shotgun (WGS) entry which is preliminary data.</text>
</comment>
<sequence length="149" mass="16504">VAEMTLMRGLGPEGLLQAVEVLEKEEEVMIPTEGALVRIVIHQGLTDIEGGAIVEEDPLLMTHHHQILQGRRERGEGVVEEGAAKGVRYRLTGGGHFQPARRVVRSSKKCDVCATRDCRTKVHHKEFDSAEQMALKLRPSRRYGGGDDI</sequence>
<feature type="non-terminal residue" evidence="1">
    <location>
        <position position="1"/>
    </location>
</feature>
<dbReference type="EMBL" id="JAAPAO010003378">
    <property type="protein sequence ID" value="KAF4646502.1"/>
    <property type="molecule type" value="Genomic_DNA"/>
</dbReference>
<evidence type="ECO:0000313" key="2">
    <source>
        <dbReference type="Proteomes" id="UP000591131"/>
    </source>
</evidence>
<dbReference type="Proteomes" id="UP000591131">
    <property type="component" value="Unassembled WGS sequence"/>
</dbReference>
<accession>A0A7J6KI38</accession>
<evidence type="ECO:0000313" key="1">
    <source>
        <dbReference type="EMBL" id="KAF4646502.1"/>
    </source>
</evidence>